<dbReference type="NCBIfam" id="NF002140">
    <property type="entry name" value="PRK00977.1-4"/>
    <property type="match status" value="1"/>
</dbReference>
<comment type="function">
    <text evidence="6">Bidirectionally degrades single-stranded DNA into large acid-insoluble oligonucleotides, which are then degraded further into small acid-soluble oligonucleotides.</text>
</comment>
<keyword evidence="8" id="KW-1185">Reference proteome</keyword>
<dbReference type="PANTHER" id="PTHR34137:SF1">
    <property type="entry name" value="EXODEOXYRIBONUCLEASE 7 SMALL SUBUNIT"/>
    <property type="match status" value="1"/>
</dbReference>
<gene>
    <name evidence="6" type="primary">xseB</name>
    <name evidence="7" type="ordered locus">Cabther_A0279</name>
</gene>
<dbReference type="EC" id="3.1.11.6" evidence="6"/>
<accession>G2LDY4</accession>
<comment type="subcellular location">
    <subcellularLocation>
        <location evidence="6">Cytoplasm</location>
    </subcellularLocation>
</comment>
<sequence length="87" mass="9539">MPTPKAPESLTYEAALAELEQIVQQMEDGQLPLEAALDLFERGMMLARHCRDRLLAAEQRIEIILKSADGSVITAPFAPTGDDADNE</sequence>
<protein>
    <recommendedName>
        <fullName evidence="6">Exodeoxyribonuclease 7 small subunit</fullName>
        <ecNumber evidence="6">3.1.11.6</ecNumber>
    </recommendedName>
    <alternativeName>
        <fullName evidence="6">Exodeoxyribonuclease VII small subunit</fullName>
        <shortName evidence="6">Exonuclease VII small subunit</shortName>
    </alternativeName>
</protein>
<comment type="catalytic activity">
    <reaction evidence="6">
        <text>Exonucleolytic cleavage in either 5'- to 3'- or 3'- to 5'-direction to yield nucleoside 5'-phosphates.</text>
        <dbReference type="EC" id="3.1.11.6"/>
    </reaction>
</comment>
<dbReference type="InterPro" id="IPR037004">
    <property type="entry name" value="Exonuc_VII_ssu_sf"/>
</dbReference>
<dbReference type="HOGENOM" id="CLU_145918_3_3_0"/>
<dbReference type="GO" id="GO:0005829">
    <property type="term" value="C:cytosol"/>
    <property type="evidence" value="ECO:0007669"/>
    <property type="project" value="TreeGrafter"/>
</dbReference>
<evidence type="ECO:0000313" key="8">
    <source>
        <dbReference type="Proteomes" id="UP000006791"/>
    </source>
</evidence>
<dbReference type="Proteomes" id="UP000006791">
    <property type="component" value="Chromosome 1"/>
</dbReference>
<comment type="subunit">
    <text evidence="6">Heterooligomer composed of large and small subunits.</text>
</comment>
<dbReference type="HAMAP" id="MF_00337">
    <property type="entry name" value="Exonuc_7_S"/>
    <property type="match status" value="1"/>
</dbReference>
<name>G2LDY4_CHLTF</name>
<dbReference type="SUPFAM" id="SSF116842">
    <property type="entry name" value="XseB-like"/>
    <property type="match status" value="1"/>
</dbReference>
<dbReference type="GO" id="GO:0009318">
    <property type="term" value="C:exodeoxyribonuclease VII complex"/>
    <property type="evidence" value="ECO:0007669"/>
    <property type="project" value="UniProtKB-UniRule"/>
</dbReference>
<keyword evidence="4 6" id="KW-0378">Hydrolase</keyword>
<proteinExistence type="inferred from homology"/>
<dbReference type="STRING" id="981222.Cabther_A0279"/>
<dbReference type="InterPro" id="IPR003761">
    <property type="entry name" value="Exonuc_VII_S"/>
</dbReference>
<dbReference type="KEGG" id="ctm:Cabther_A0279"/>
<dbReference type="Gene3D" id="1.10.287.1040">
    <property type="entry name" value="Exonuclease VII, small subunit"/>
    <property type="match status" value="1"/>
</dbReference>
<keyword evidence="3 6" id="KW-0540">Nuclease</keyword>
<dbReference type="GO" id="GO:0006308">
    <property type="term" value="P:DNA catabolic process"/>
    <property type="evidence" value="ECO:0007669"/>
    <property type="project" value="UniProtKB-UniRule"/>
</dbReference>
<evidence type="ECO:0000256" key="5">
    <source>
        <dbReference type="ARBA" id="ARBA00022839"/>
    </source>
</evidence>
<dbReference type="RefSeq" id="WP_014098784.1">
    <property type="nucleotide sequence ID" value="NC_016024.1"/>
</dbReference>
<evidence type="ECO:0000256" key="3">
    <source>
        <dbReference type="ARBA" id="ARBA00022722"/>
    </source>
</evidence>
<evidence type="ECO:0000256" key="1">
    <source>
        <dbReference type="ARBA" id="ARBA00009998"/>
    </source>
</evidence>
<evidence type="ECO:0000256" key="4">
    <source>
        <dbReference type="ARBA" id="ARBA00022801"/>
    </source>
</evidence>
<dbReference type="NCBIfam" id="NF002139">
    <property type="entry name" value="PRK00977.1-3"/>
    <property type="match status" value="1"/>
</dbReference>
<evidence type="ECO:0000256" key="6">
    <source>
        <dbReference type="HAMAP-Rule" id="MF_00337"/>
    </source>
</evidence>
<dbReference type="Pfam" id="PF02609">
    <property type="entry name" value="Exonuc_VII_S"/>
    <property type="match status" value="1"/>
</dbReference>
<keyword evidence="5 6" id="KW-0269">Exonuclease</keyword>
<organism evidence="7 8">
    <name type="scientific">Chloracidobacterium thermophilum (strain B)</name>
    <dbReference type="NCBI Taxonomy" id="981222"/>
    <lineage>
        <taxon>Bacteria</taxon>
        <taxon>Pseudomonadati</taxon>
        <taxon>Acidobacteriota</taxon>
        <taxon>Terriglobia</taxon>
        <taxon>Terriglobales</taxon>
        <taxon>Acidobacteriaceae</taxon>
        <taxon>Chloracidobacterium</taxon>
    </lineage>
</organism>
<dbReference type="NCBIfam" id="TIGR01280">
    <property type="entry name" value="xseB"/>
    <property type="match status" value="1"/>
</dbReference>
<dbReference type="OrthoDB" id="122704at2"/>
<evidence type="ECO:0000313" key="7">
    <source>
        <dbReference type="EMBL" id="AEP11046.1"/>
    </source>
</evidence>
<evidence type="ECO:0000256" key="2">
    <source>
        <dbReference type="ARBA" id="ARBA00022490"/>
    </source>
</evidence>
<keyword evidence="2 6" id="KW-0963">Cytoplasm</keyword>
<reference evidence="7 8" key="1">
    <citation type="journal article" date="2012" name="Environ. Microbiol.">
        <title>Complete genome of Candidatus Chloracidobacterium thermophilum, a chlorophyll-based photoheterotroph belonging to the phylum Acidobacteria.</title>
        <authorList>
            <person name="Garcia Costas A.M."/>
            <person name="Liu Z."/>
            <person name="Tomsho L.P."/>
            <person name="Schuster S.C."/>
            <person name="Ward D.M."/>
            <person name="Bryant D.A."/>
        </authorList>
    </citation>
    <scope>NUCLEOTIDE SEQUENCE [LARGE SCALE GENOMIC DNA]</scope>
    <source>
        <strain evidence="7 8">B</strain>
    </source>
</reference>
<dbReference type="GO" id="GO:0008855">
    <property type="term" value="F:exodeoxyribonuclease VII activity"/>
    <property type="evidence" value="ECO:0007669"/>
    <property type="project" value="UniProtKB-UniRule"/>
</dbReference>
<comment type="similarity">
    <text evidence="1 6">Belongs to the XseB family.</text>
</comment>
<dbReference type="PANTHER" id="PTHR34137">
    <property type="entry name" value="EXODEOXYRIBONUCLEASE 7 SMALL SUBUNIT"/>
    <property type="match status" value="1"/>
</dbReference>
<dbReference type="AlphaFoldDB" id="G2LDY4"/>
<dbReference type="EMBL" id="CP002514">
    <property type="protein sequence ID" value="AEP11046.1"/>
    <property type="molecule type" value="Genomic_DNA"/>
</dbReference>